<dbReference type="OrthoDB" id="9795854at2"/>
<comment type="caution">
    <text evidence="2">The sequence shown here is derived from an EMBL/GenBank/DDBJ whole genome shotgun (WGS) entry which is preliminary data.</text>
</comment>
<dbReference type="InterPro" id="IPR026268">
    <property type="entry name" value="RseC"/>
</dbReference>
<dbReference type="EMBL" id="SEZJ01000012">
    <property type="protein sequence ID" value="RYU45577.1"/>
    <property type="molecule type" value="Genomic_DNA"/>
</dbReference>
<dbReference type="PIRSF" id="PIRSF004923">
    <property type="entry name" value="RseC"/>
    <property type="match status" value="1"/>
</dbReference>
<feature type="transmembrane region" description="Helical" evidence="1">
    <location>
        <begin position="79"/>
        <end position="100"/>
    </location>
</feature>
<proteinExistence type="predicted"/>
<gene>
    <name evidence="2" type="ORF">ERW49_13755</name>
</gene>
<evidence type="ECO:0000256" key="1">
    <source>
        <dbReference type="SAM" id="Phobius"/>
    </source>
</evidence>
<dbReference type="PANTHER" id="PTHR35867">
    <property type="entry name" value="PROTEIN RSEC"/>
    <property type="match status" value="1"/>
</dbReference>
<keyword evidence="1" id="KW-0812">Transmembrane</keyword>
<protein>
    <submittedName>
        <fullName evidence="2">Transcriptional regulator</fullName>
    </submittedName>
</protein>
<accession>A0A4Q5KHJ2</accession>
<dbReference type="Pfam" id="PF04246">
    <property type="entry name" value="RseC_MucC"/>
    <property type="match status" value="1"/>
</dbReference>
<keyword evidence="1" id="KW-1133">Transmembrane helix</keyword>
<dbReference type="GeneID" id="56276129"/>
<feature type="transmembrane region" description="Helical" evidence="1">
    <location>
        <begin position="106"/>
        <end position="126"/>
    </location>
</feature>
<dbReference type="RefSeq" id="WP_130044952.1">
    <property type="nucleotide sequence ID" value="NZ_SEZJ01000012.1"/>
</dbReference>
<evidence type="ECO:0000313" key="2">
    <source>
        <dbReference type="EMBL" id="RYU45577.1"/>
    </source>
</evidence>
<dbReference type="InterPro" id="IPR007359">
    <property type="entry name" value="SigmaE_reg_RseC_MucC"/>
</dbReference>
<sequence length="161" mass="17184">MMTALATVLDIQDDIVVVGCQQKSSCNHCSSKDSCGTGIVSKVLPGKVHHWAFHTDKKLTIGQMVEIGLPEKNLLQSAAIVYLVPLFFLLIGAFISDALISPLVGVGELTTIVVAALSSWGGYVLAKSLSHRIEQNTEQQVSLIRVLGEPVSDTISVNAAR</sequence>
<name>A0A4Q5KHJ2_9GAMM</name>
<dbReference type="AlphaFoldDB" id="A0A4Q5KHJ2"/>
<organism evidence="2 3">
    <name type="scientific">Aliivibrio finisterrensis</name>
    <dbReference type="NCBI Taxonomy" id="511998"/>
    <lineage>
        <taxon>Bacteria</taxon>
        <taxon>Pseudomonadati</taxon>
        <taxon>Pseudomonadota</taxon>
        <taxon>Gammaproteobacteria</taxon>
        <taxon>Vibrionales</taxon>
        <taxon>Vibrionaceae</taxon>
        <taxon>Aliivibrio</taxon>
    </lineage>
</organism>
<reference evidence="2 3" key="1">
    <citation type="submission" date="2019-02" db="EMBL/GenBank/DDBJ databases">
        <title>Genome sequences of Aliivibrio finisterrensis strains from farmed Atlantic salmon.</title>
        <authorList>
            <person name="Bowman J.P."/>
        </authorList>
    </citation>
    <scope>NUCLEOTIDE SEQUENCE [LARGE SCALE GENOMIC DNA]</scope>
    <source>
        <strain evidence="2 3">A32</strain>
    </source>
</reference>
<dbReference type="Proteomes" id="UP000293465">
    <property type="component" value="Unassembled WGS sequence"/>
</dbReference>
<keyword evidence="1" id="KW-0472">Membrane</keyword>
<evidence type="ECO:0000313" key="3">
    <source>
        <dbReference type="Proteomes" id="UP000293465"/>
    </source>
</evidence>
<dbReference type="PANTHER" id="PTHR35867:SF1">
    <property type="entry name" value="PROTEIN RSEC"/>
    <property type="match status" value="1"/>
</dbReference>